<evidence type="ECO:0000313" key="4">
    <source>
        <dbReference type="Proteomes" id="UP000199515"/>
    </source>
</evidence>
<keyword evidence="1" id="KW-0812">Transmembrane</keyword>
<dbReference type="OrthoDB" id="4099139at2"/>
<feature type="transmembrane region" description="Helical" evidence="1">
    <location>
        <begin position="209"/>
        <end position="228"/>
    </location>
</feature>
<reference evidence="3 4" key="1">
    <citation type="submission" date="2016-10" db="EMBL/GenBank/DDBJ databases">
        <authorList>
            <person name="de Groot N.N."/>
        </authorList>
    </citation>
    <scope>NUCLEOTIDE SEQUENCE [LARGE SCALE GENOMIC DNA]</scope>
    <source>
        <strain evidence="3 4">CPCC 202699</strain>
    </source>
</reference>
<proteinExistence type="predicted"/>
<protein>
    <recommendedName>
        <fullName evidence="2">DUF6545 domain-containing protein</fullName>
    </recommendedName>
</protein>
<sequence length="400" mass="44337">MTFEEAARRLILVVVWCVLILRTPAMLRDARQRPLWFVLAAFALGSVVIQSSVGATINRLSGDPQLNNLVQGLWGILVTAIMLEFVLRLANPAPEGRSRTARIAWAAVTACAMTAAYALCEPEGRFNPKPSGDIPFTAYALFSAIYLVGSVVLMTWTLWCHLALVKARTLVAGLAMIALGNAAQIPFVAIRTLQRVTTEVPPGWGRAAFILSSVWFIAVPLGCVVAALEPVRVAMVYWCRRTRVYPLWRRLREATPELATDPPPSWLRDAVATRHQWERLHRRVVEIRDSIGFLHDAWASPELLERARRHAETEAAGDREQITLACWLAATERLSVTGAPKLYVGPDRALLPGSAQEASTARAEIRSLLRLHRHLRSRQVKDFAGDQCEAHLCADGFKCA</sequence>
<feature type="transmembrane region" description="Helical" evidence="1">
    <location>
        <begin position="102"/>
        <end position="119"/>
    </location>
</feature>
<keyword evidence="1" id="KW-0472">Membrane</keyword>
<dbReference type="RefSeq" id="WP_091297640.1">
    <property type="nucleotide sequence ID" value="NZ_FNON01000011.1"/>
</dbReference>
<feature type="transmembrane region" description="Helical" evidence="1">
    <location>
        <begin position="139"/>
        <end position="159"/>
    </location>
</feature>
<dbReference type="InterPro" id="IPR050039">
    <property type="entry name" value="MAB_1171c-like"/>
</dbReference>
<keyword evidence="1" id="KW-1133">Transmembrane helix</keyword>
<dbReference type="AlphaFoldDB" id="A0A1H3RD94"/>
<dbReference type="Pfam" id="PF20182">
    <property type="entry name" value="DUF6545"/>
    <property type="match status" value="1"/>
</dbReference>
<gene>
    <name evidence="3" type="ORF">SAMN05421504_11119</name>
</gene>
<feature type="transmembrane region" description="Helical" evidence="1">
    <location>
        <begin position="171"/>
        <end position="189"/>
    </location>
</feature>
<dbReference type="STRING" id="589385.SAMN05421504_11119"/>
<evidence type="ECO:0000256" key="1">
    <source>
        <dbReference type="SAM" id="Phobius"/>
    </source>
</evidence>
<name>A0A1H3RD94_9PSEU</name>
<evidence type="ECO:0000259" key="2">
    <source>
        <dbReference type="Pfam" id="PF20182"/>
    </source>
</evidence>
<keyword evidence="4" id="KW-1185">Reference proteome</keyword>
<feature type="domain" description="DUF6545" evidence="2">
    <location>
        <begin position="238"/>
        <end position="377"/>
    </location>
</feature>
<dbReference type="NCBIfam" id="NF042915">
    <property type="entry name" value="MAB_1171c_fam"/>
    <property type="match status" value="1"/>
</dbReference>
<organism evidence="3 4">
    <name type="scientific">Amycolatopsis xylanica</name>
    <dbReference type="NCBI Taxonomy" id="589385"/>
    <lineage>
        <taxon>Bacteria</taxon>
        <taxon>Bacillati</taxon>
        <taxon>Actinomycetota</taxon>
        <taxon>Actinomycetes</taxon>
        <taxon>Pseudonocardiales</taxon>
        <taxon>Pseudonocardiaceae</taxon>
        <taxon>Amycolatopsis</taxon>
    </lineage>
</organism>
<feature type="transmembrane region" description="Helical" evidence="1">
    <location>
        <begin position="69"/>
        <end position="90"/>
    </location>
</feature>
<accession>A0A1H3RD94</accession>
<feature type="transmembrane region" description="Helical" evidence="1">
    <location>
        <begin position="35"/>
        <end position="57"/>
    </location>
</feature>
<dbReference type="InterPro" id="IPR046675">
    <property type="entry name" value="DUF6545"/>
</dbReference>
<dbReference type="EMBL" id="FNON01000011">
    <property type="protein sequence ID" value="SDZ23616.1"/>
    <property type="molecule type" value="Genomic_DNA"/>
</dbReference>
<evidence type="ECO:0000313" key="3">
    <source>
        <dbReference type="EMBL" id="SDZ23616.1"/>
    </source>
</evidence>
<dbReference type="Proteomes" id="UP000199515">
    <property type="component" value="Unassembled WGS sequence"/>
</dbReference>